<evidence type="ECO:0000256" key="3">
    <source>
        <dbReference type="ARBA" id="ARBA00022801"/>
    </source>
</evidence>
<dbReference type="SUPFAM" id="SSF54060">
    <property type="entry name" value="His-Me finger endonucleases"/>
    <property type="match status" value="1"/>
</dbReference>
<evidence type="ECO:0000256" key="2">
    <source>
        <dbReference type="ARBA" id="ARBA00022722"/>
    </source>
</evidence>
<keyword evidence="3" id="KW-0378">Hydrolase</keyword>
<keyword evidence="2" id="KW-0540">Nuclease</keyword>
<organism evidence="4 5">
    <name type="scientific">Helicobacter valdiviensis</name>
    <dbReference type="NCBI Taxonomy" id="1458358"/>
    <lineage>
        <taxon>Bacteria</taxon>
        <taxon>Pseudomonadati</taxon>
        <taxon>Campylobacterota</taxon>
        <taxon>Epsilonproteobacteria</taxon>
        <taxon>Campylobacterales</taxon>
        <taxon>Helicobacteraceae</taxon>
        <taxon>Helicobacter</taxon>
    </lineage>
</organism>
<dbReference type="PANTHER" id="PTHR33607">
    <property type="entry name" value="ENDONUCLEASE-1"/>
    <property type="match status" value="1"/>
</dbReference>
<dbReference type="Proteomes" id="UP000249746">
    <property type="component" value="Unassembled WGS sequence"/>
</dbReference>
<dbReference type="GO" id="GO:0004518">
    <property type="term" value="F:nuclease activity"/>
    <property type="evidence" value="ECO:0007669"/>
    <property type="project" value="UniProtKB-KW"/>
</dbReference>
<dbReference type="InterPro" id="IPR044925">
    <property type="entry name" value="His-Me_finger_sf"/>
</dbReference>
<gene>
    <name evidence="4" type="ORF">B6S12_09815</name>
</gene>
<accession>A0A2W6MTQ1</accession>
<evidence type="ECO:0000313" key="4">
    <source>
        <dbReference type="EMBL" id="PZT47299.1"/>
    </source>
</evidence>
<evidence type="ECO:0000313" key="5">
    <source>
        <dbReference type="Proteomes" id="UP000249746"/>
    </source>
</evidence>
<dbReference type="EMBL" id="NBIU01000046">
    <property type="protein sequence ID" value="PZT47299.1"/>
    <property type="molecule type" value="Genomic_DNA"/>
</dbReference>
<keyword evidence="5" id="KW-1185">Reference proteome</keyword>
<comment type="similarity">
    <text evidence="1">Belongs to the EndA/NucM nuclease family.</text>
</comment>
<dbReference type="OrthoDB" id="9800417at2"/>
<proteinExistence type="inferred from homology"/>
<comment type="caution">
    <text evidence="4">The sequence shown here is derived from an EMBL/GenBank/DDBJ whole genome shotgun (WGS) entry which is preliminary data.</text>
</comment>
<dbReference type="InterPro" id="IPR007346">
    <property type="entry name" value="Endonuclease-I"/>
</dbReference>
<dbReference type="RefSeq" id="WP_111230622.1">
    <property type="nucleotide sequence ID" value="NZ_NBIU01000046.1"/>
</dbReference>
<dbReference type="GO" id="GO:0016787">
    <property type="term" value="F:hydrolase activity"/>
    <property type="evidence" value="ECO:0007669"/>
    <property type="project" value="UniProtKB-KW"/>
</dbReference>
<dbReference type="Pfam" id="PF04231">
    <property type="entry name" value="Endonuclease_1"/>
    <property type="match status" value="1"/>
</dbReference>
<dbReference type="PANTHER" id="PTHR33607:SF2">
    <property type="entry name" value="ENDONUCLEASE-1"/>
    <property type="match status" value="1"/>
</dbReference>
<name>A0A2W6MTQ1_9HELI</name>
<reference evidence="4 5" key="1">
    <citation type="submission" date="2017-03" db="EMBL/GenBank/DDBJ databases">
        <title>Genomic and clinical evidence uncovers the enterohepatic species Helicobacter valdiviensis as a potential human intestinal pathogen.</title>
        <authorList>
            <person name="Fresia P."/>
            <person name="Jara R."/>
            <person name="Sierra R."/>
            <person name="Ferres I."/>
            <person name="Greif G."/>
            <person name="Iraola G."/>
            <person name="Collado L."/>
        </authorList>
    </citation>
    <scope>NUCLEOTIDE SEQUENCE [LARGE SCALE GENOMIC DNA]</scope>
    <source>
        <strain evidence="4 5">WBE14</strain>
    </source>
</reference>
<sequence length="229" mass="27031">MQKIVIIISFLLAFLHANEIDTFQESKEILVDFYSDNKEFQKDFYCEAPFKRVKKGFEIIKSEAYSPRNATTKKGKFNQRTKKIEWEHIMSAHNFGQHLPCWKKGGRKACAKDPLFNKMESDIQNLAPAIGEINGDRSNFKFAQAPKDLKYTQYGNCRVYTDFKAKRFYPQNHSKGWIARSYLYMSKTYNIRLSTQERKLMEAWDKTYPMDKEEQKLREFAKKVQGKPS</sequence>
<evidence type="ECO:0000256" key="1">
    <source>
        <dbReference type="ARBA" id="ARBA00006429"/>
    </source>
</evidence>
<dbReference type="AlphaFoldDB" id="A0A2W6MTQ1"/>
<protein>
    <submittedName>
        <fullName evidence="4">Deoxyribonuclease</fullName>
    </submittedName>
</protein>